<protein>
    <submittedName>
        <fullName evidence="2">Uncharacterized protein</fullName>
    </submittedName>
</protein>
<reference evidence="2 3" key="1">
    <citation type="journal article" date="2019" name="Genome Biol. Evol.">
        <title>Day and night: Metabolic profiles and evolutionary relationships of six axenic non-marine cyanobacteria.</title>
        <authorList>
            <person name="Will S.E."/>
            <person name="Henke P."/>
            <person name="Boedeker C."/>
            <person name="Huang S."/>
            <person name="Brinkmann H."/>
            <person name="Rohde M."/>
            <person name="Jarek M."/>
            <person name="Friedl T."/>
            <person name="Seufert S."/>
            <person name="Schumacher M."/>
            <person name="Overmann J."/>
            <person name="Neumann-Schaal M."/>
            <person name="Petersen J."/>
        </authorList>
    </citation>
    <scope>NUCLEOTIDE SEQUENCE [LARGE SCALE GENOMIC DNA]</scope>
    <source>
        <strain evidence="2 3">PCC 6912</strain>
    </source>
</reference>
<accession>A0A3S1F717</accession>
<proteinExistence type="predicted"/>
<comment type="caution">
    <text evidence="2">The sequence shown here is derived from an EMBL/GenBank/DDBJ whole genome shotgun (WGS) entry which is preliminary data.</text>
</comment>
<organism evidence="2 3">
    <name type="scientific">Chlorogloeopsis fritschii PCC 6912</name>
    <dbReference type="NCBI Taxonomy" id="211165"/>
    <lineage>
        <taxon>Bacteria</taxon>
        <taxon>Bacillati</taxon>
        <taxon>Cyanobacteriota</taxon>
        <taxon>Cyanophyceae</taxon>
        <taxon>Nostocales</taxon>
        <taxon>Chlorogloeopsidaceae</taxon>
        <taxon>Chlorogloeopsis</taxon>
    </lineage>
</organism>
<dbReference type="Proteomes" id="UP000268857">
    <property type="component" value="Unassembled WGS sequence"/>
</dbReference>
<sequence>MLAEFQSFYPTGCLVSELVQIYHGKYIVRASVQIDGVTRATGMAAAETVEAAEDQARNRALMVLGVTSQSQPSTAITSEAIAQVESKLDLPTIDEFHRESAHTPTPNHVSQAEAVAPVTEHPVSVGEIEAYNHQDFEPSFAVTSKEEPQLEIPLETGAIASGGYSMARKIEDFSSVSEADADVAQQQSAIPAHTIVPPKELEAQQFPEIGSSNVTPFPQRSYNNPKENIDTQPATTTKKKKKSEPVDQSDEIARIGVEMQRLGWTTEQGRDYLIKTYGKRSRHLLDPEELRHFLKYLESQPTPLDPLAGF</sequence>
<dbReference type="STRING" id="211165.GCA_000317285_03538"/>
<name>A0A3S1F717_CHLFR</name>
<dbReference type="EMBL" id="RSCJ01000061">
    <property type="protein sequence ID" value="RUR72055.1"/>
    <property type="molecule type" value="Genomic_DNA"/>
</dbReference>
<evidence type="ECO:0000313" key="3">
    <source>
        <dbReference type="Proteomes" id="UP000268857"/>
    </source>
</evidence>
<evidence type="ECO:0000313" key="2">
    <source>
        <dbReference type="EMBL" id="RUR72055.1"/>
    </source>
</evidence>
<dbReference type="OrthoDB" id="482635at2"/>
<keyword evidence="3" id="KW-1185">Reference proteome</keyword>
<evidence type="ECO:0000256" key="1">
    <source>
        <dbReference type="SAM" id="MobiDB-lite"/>
    </source>
</evidence>
<dbReference type="AlphaFoldDB" id="A0A3S1F717"/>
<feature type="compositionally biased region" description="Polar residues" evidence="1">
    <location>
        <begin position="210"/>
        <end position="234"/>
    </location>
</feature>
<gene>
    <name evidence="2" type="ORF">PCC6912_65580</name>
</gene>
<dbReference type="RefSeq" id="WP_016875900.1">
    <property type="nucleotide sequence ID" value="NZ_AJLN01000094.1"/>
</dbReference>
<feature type="region of interest" description="Disordered" evidence="1">
    <location>
        <begin position="209"/>
        <end position="250"/>
    </location>
</feature>